<evidence type="ECO:0000313" key="14">
    <source>
        <dbReference type="EMBL" id="KAF2872725.1"/>
    </source>
</evidence>
<feature type="active site" description="Phosphoserine intermediate" evidence="8">
    <location>
        <position position="87"/>
    </location>
</feature>
<feature type="binding site" evidence="9">
    <location>
        <position position="158"/>
    </location>
    <ligand>
        <name>Mg(2+)</name>
        <dbReference type="ChEBI" id="CHEBI:18420"/>
    </ligand>
</feature>
<dbReference type="InterPro" id="IPR017850">
    <property type="entry name" value="Alkaline_phosphatase_core_sf"/>
</dbReference>
<feature type="compositionally biased region" description="Basic and acidic residues" evidence="12">
    <location>
        <begin position="514"/>
        <end position="527"/>
    </location>
</feature>
<dbReference type="SMART" id="SM00098">
    <property type="entry name" value="alkPPc"/>
    <property type="match status" value="1"/>
</dbReference>
<dbReference type="InterPro" id="IPR018299">
    <property type="entry name" value="Alkaline_phosphatase_AS"/>
</dbReference>
<feature type="binding site" evidence="9">
    <location>
        <position position="156"/>
    </location>
    <ligand>
        <name>Mg(2+)</name>
        <dbReference type="ChEBI" id="CHEBI:18420"/>
    </ligand>
</feature>
<dbReference type="GO" id="GO:0046872">
    <property type="term" value="F:metal ion binding"/>
    <property type="evidence" value="ECO:0007669"/>
    <property type="project" value="UniProtKB-KW"/>
</dbReference>
<evidence type="ECO:0000256" key="12">
    <source>
        <dbReference type="SAM" id="MobiDB-lite"/>
    </source>
</evidence>
<comment type="similarity">
    <text evidence="1 10">Belongs to the alkaline phosphatase family.</text>
</comment>
<dbReference type="PRINTS" id="PR00113">
    <property type="entry name" value="ALKPHPHTASE"/>
</dbReference>
<keyword evidence="15" id="KW-1185">Reference proteome</keyword>
<dbReference type="CDD" id="cd16012">
    <property type="entry name" value="ALP"/>
    <property type="match status" value="1"/>
</dbReference>
<gene>
    <name evidence="14" type="ORF">BDV95DRAFT_606310</name>
</gene>
<evidence type="ECO:0000256" key="7">
    <source>
        <dbReference type="ARBA" id="ARBA00022842"/>
    </source>
</evidence>
<feature type="binding site" evidence="9">
    <location>
        <position position="34"/>
    </location>
    <ligand>
        <name>Zn(2+)</name>
        <dbReference type="ChEBI" id="CHEBI:29105"/>
        <label>2</label>
    </ligand>
</feature>
<evidence type="ECO:0000256" key="9">
    <source>
        <dbReference type="PIRSR" id="PIRSR601952-2"/>
    </source>
</evidence>
<feature type="signal peptide" evidence="13">
    <location>
        <begin position="1"/>
        <end position="21"/>
    </location>
</feature>
<keyword evidence="7 9" id="KW-0460">Magnesium</keyword>
<feature type="region of interest" description="Disordered" evidence="12">
    <location>
        <begin position="511"/>
        <end position="533"/>
    </location>
</feature>
<dbReference type="GO" id="GO:0004035">
    <property type="term" value="F:alkaline phosphatase activity"/>
    <property type="evidence" value="ECO:0007669"/>
    <property type="project" value="UniProtKB-EC"/>
</dbReference>
<evidence type="ECO:0000256" key="2">
    <source>
        <dbReference type="ARBA" id="ARBA00012647"/>
    </source>
</evidence>
<keyword evidence="4 9" id="KW-0479">Metal-binding</keyword>
<keyword evidence="6 9" id="KW-0862">Zinc</keyword>
<evidence type="ECO:0000313" key="15">
    <source>
        <dbReference type="Proteomes" id="UP000481861"/>
    </source>
</evidence>
<dbReference type="Proteomes" id="UP000481861">
    <property type="component" value="Unassembled WGS sequence"/>
</dbReference>
<dbReference type="InterPro" id="IPR001952">
    <property type="entry name" value="Alkaline_phosphatase"/>
</dbReference>
<keyword evidence="5 11" id="KW-0378">Hydrolase</keyword>
<comment type="catalytic activity">
    <reaction evidence="11">
        <text>a phosphate monoester + H2O = an alcohol + phosphate</text>
        <dbReference type="Rhea" id="RHEA:15017"/>
        <dbReference type="ChEBI" id="CHEBI:15377"/>
        <dbReference type="ChEBI" id="CHEBI:30879"/>
        <dbReference type="ChEBI" id="CHEBI:43474"/>
        <dbReference type="ChEBI" id="CHEBI:67140"/>
        <dbReference type="EC" id="3.1.3.1"/>
    </reaction>
</comment>
<keyword evidence="13" id="KW-0732">Signal</keyword>
<proteinExistence type="inferred from homology"/>
<evidence type="ECO:0000256" key="5">
    <source>
        <dbReference type="ARBA" id="ARBA00022801"/>
    </source>
</evidence>
<evidence type="ECO:0000256" key="13">
    <source>
        <dbReference type="SAM" id="SignalP"/>
    </source>
</evidence>
<feature type="compositionally biased region" description="Polar residues" evidence="12">
    <location>
        <begin position="466"/>
        <end position="485"/>
    </location>
</feature>
<feature type="chain" id="PRO_5028948006" description="Alkaline phosphatase" evidence="13">
    <location>
        <begin position="22"/>
        <end position="810"/>
    </location>
</feature>
<dbReference type="Gene3D" id="3.40.720.10">
    <property type="entry name" value="Alkaline Phosphatase, subunit A"/>
    <property type="match status" value="1"/>
</dbReference>
<dbReference type="AlphaFoldDB" id="A0A7C8MQT3"/>
<dbReference type="PANTHER" id="PTHR11596:SF5">
    <property type="entry name" value="ALKALINE PHOSPHATASE"/>
    <property type="match status" value="1"/>
</dbReference>
<dbReference type="EC" id="3.1.3.1" evidence="2 11"/>
<evidence type="ECO:0000256" key="10">
    <source>
        <dbReference type="RuleBase" id="RU003946"/>
    </source>
</evidence>
<dbReference type="GO" id="GO:0000329">
    <property type="term" value="C:fungal-type vacuole membrane"/>
    <property type="evidence" value="ECO:0007669"/>
    <property type="project" value="TreeGrafter"/>
</dbReference>
<reference evidence="14 15" key="1">
    <citation type="submission" date="2020-01" db="EMBL/GenBank/DDBJ databases">
        <authorList>
            <consortium name="DOE Joint Genome Institute"/>
            <person name="Haridas S."/>
            <person name="Albert R."/>
            <person name="Binder M."/>
            <person name="Bloem J."/>
            <person name="Labutti K."/>
            <person name="Salamov A."/>
            <person name="Andreopoulos B."/>
            <person name="Baker S.E."/>
            <person name="Barry K."/>
            <person name="Bills G."/>
            <person name="Bluhm B.H."/>
            <person name="Cannon C."/>
            <person name="Castanera R."/>
            <person name="Culley D.E."/>
            <person name="Daum C."/>
            <person name="Ezra D."/>
            <person name="Gonzalez J.B."/>
            <person name="Henrissat B."/>
            <person name="Kuo A."/>
            <person name="Liang C."/>
            <person name="Lipzen A."/>
            <person name="Lutzoni F."/>
            <person name="Magnuson J."/>
            <person name="Mondo S."/>
            <person name="Nolan M."/>
            <person name="Ohm R."/>
            <person name="Pangilinan J."/>
            <person name="Park H.-J.H."/>
            <person name="Ramirez L."/>
            <person name="Alfaro M."/>
            <person name="Sun H."/>
            <person name="Tritt A."/>
            <person name="Yoshinaga Y."/>
            <person name="Zwiers L.-H.L."/>
            <person name="Turgeon B.G."/>
            <person name="Goodwin S.B."/>
            <person name="Spatafora J.W."/>
            <person name="Crous P.W."/>
            <person name="Grigoriev I.V."/>
        </authorList>
    </citation>
    <scope>NUCLEOTIDE SEQUENCE [LARGE SCALE GENOMIC DNA]</scope>
    <source>
        <strain evidence="14 15">CBS 611.86</strain>
    </source>
</reference>
<evidence type="ECO:0000256" key="6">
    <source>
        <dbReference type="ARBA" id="ARBA00022833"/>
    </source>
</evidence>
<comment type="cofactor">
    <cofactor evidence="9">
        <name>Mg(2+)</name>
        <dbReference type="ChEBI" id="CHEBI:18420"/>
    </cofactor>
    <text evidence="9">Binds 1 Mg(2+) ion.</text>
</comment>
<feature type="binding site" evidence="9">
    <location>
        <position position="304"/>
    </location>
    <ligand>
        <name>Zn(2+)</name>
        <dbReference type="ChEBI" id="CHEBI:29105"/>
        <label>2</label>
    </ligand>
</feature>
<evidence type="ECO:0000256" key="3">
    <source>
        <dbReference type="ARBA" id="ARBA00022553"/>
    </source>
</evidence>
<feature type="region of interest" description="Disordered" evidence="12">
    <location>
        <begin position="459"/>
        <end position="485"/>
    </location>
</feature>
<sequence>MKLILGLLAACLLTKSSTVLGLSNIKNVIYVVPDGYGPSSQTMARDFVAFQQTGINASHPLITELAADRLVIGTVRTHSANHLVTDSAAAATAFASGVKTKNYGGFEIFVFKKVALLTSSPAVGVNPAGEPVASILEAAKLAGYKTGLVVTSTIYDGTPAAYAAHVADRYSVEAIAAQQIGYSHPFGPTVDVFLGGGQCYYKPESAGGCRKDGLELLKFATSKGYHVMQDRAAFDNFTKSSNASLPYLGLFSKEHLMYEIDRSKVPEEEPSLVERVDSALKSLHEATSKSTKGFFIMIEASRIDHSGHRRDAATQVHDTIITTPCLNTWPAQHSVQHAQVLYNAFIGTDTDRASYLTSTLLPAIGFGSMSPTERDQILQSLIPLTDAKDMIAERADVGWASKKHSASDVTLHGYAAGAKGREFKADMAGNHDNTDLPKYLAKLLGLDLEGTTRKLRARGSGWVPLPQNQSTTHPPSIPSNRSQHSSTMVTAVARVLSTYELLTLILQHLPNSGKKKEHDENDSKSSDAKMSSPPDNCLQILALRGVSRIWAHTISTSLELRRLTWHAPYVPPPNTPYPIRSPQGGVLPFERIIDNNTTYFYRDTSRSVIRSLDFAPNPVIAHLKIYAVKSCGLLLLDFDDGCLPATFGNACWASMYATRPECTLMLITLVGQRGYWLVSTSGALRVGDLVYALNKVYKWENVTPGGHDAEVWCGTAWPMEVRDAEVGTEAERFHRKLAKSTGRGGVRLPKWFYVGTEGVRADVYVVKKEKWWKRRRCVVAARRLGGGGYKEVELDDEEWAGDLERLFAEA</sequence>
<evidence type="ECO:0000256" key="4">
    <source>
        <dbReference type="ARBA" id="ARBA00022723"/>
    </source>
</evidence>
<dbReference type="EMBL" id="JAADJZ010000009">
    <property type="protein sequence ID" value="KAF2872725.1"/>
    <property type="molecule type" value="Genomic_DNA"/>
</dbReference>
<dbReference type="SUPFAM" id="SSF53649">
    <property type="entry name" value="Alkaline phosphatase-like"/>
    <property type="match status" value="1"/>
</dbReference>
<feature type="binding site" evidence="9">
    <location>
        <position position="404"/>
    </location>
    <ligand>
        <name>Zn(2+)</name>
        <dbReference type="ChEBI" id="CHEBI:29105"/>
        <label>2</label>
    </ligand>
</feature>
<feature type="binding site" evidence="9">
    <location>
        <position position="34"/>
    </location>
    <ligand>
        <name>Mg(2+)</name>
        <dbReference type="ChEBI" id="CHEBI:18420"/>
    </ligand>
</feature>
<protein>
    <recommendedName>
        <fullName evidence="2 11">Alkaline phosphatase</fullName>
        <ecNumber evidence="2 11">3.1.3.1</ecNumber>
    </recommendedName>
</protein>
<evidence type="ECO:0000256" key="8">
    <source>
        <dbReference type="PIRSR" id="PIRSR601952-1"/>
    </source>
</evidence>
<comment type="cofactor">
    <cofactor evidence="9">
        <name>Zn(2+)</name>
        <dbReference type="ChEBI" id="CHEBI:29105"/>
    </cofactor>
    <text evidence="9">Binds 2 Zn(2+) ions.</text>
</comment>
<accession>A0A7C8MQT3</accession>
<dbReference type="PROSITE" id="PS00123">
    <property type="entry name" value="ALKALINE_PHOSPHATASE"/>
    <property type="match status" value="1"/>
</dbReference>
<feature type="binding site" evidence="9">
    <location>
        <position position="299"/>
    </location>
    <ligand>
        <name>Mg(2+)</name>
        <dbReference type="ChEBI" id="CHEBI:18420"/>
    </ligand>
</feature>
<evidence type="ECO:0000256" key="11">
    <source>
        <dbReference type="RuleBase" id="RU003947"/>
    </source>
</evidence>
<keyword evidence="3" id="KW-0597">Phosphoprotein</keyword>
<comment type="caution">
    <text evidence="14">The sequence shown here is derived from an EMBL/GenBank/DDBJ whole genome shotgun (WGS) entry which is preliminary data.</text>
</comment>
<evidence type="ECO:0000256" key="1">
    <source>
        <dbReference type="ARBA" id="ARBA00005984"/>
    </source>
</evidence>
<dbReference type="OrthoDB" id="7392499at2759"/>
<feature type="binding site" evidence="9">
    <location>
        <position position="308"/>
    </location>
    <ligand>
        <name>Zn(2+)</name>
        <dbReference type="ChEBI" id="CHEBI:29105"/>
        <label>2</label>
    </ligand>
</feature>
<name>A0A7C8MQT3_9PLEO</name>
<dbReference type="PANTHER" id="PTHR11596">
    <property type="entry name" value="ALKALINE PHOSPHATASE"/>
    <property type="match status" value="1"/>
</dbReference>
<dbReference type="Pfam" id="PF00245">
    <property type="entry name" value="Alk_phosphatase"/>
    <property type="match status" value="1"/>
</dbReference>
<organism evidence="14 15">
    <name type="scientific">Massariosphaeria phaeospora</name>
    <dbReference type="NCBI Taxonomy" id="100035"/>
    <lineage>
        <taxon>Eukaryota</taxon>
        <taxon>Fungi</taxon>
        <taxon>Dikarya</taxon>
        <taxon>Ascomycota</taxon>
        <taxon>Pezizomycotina</taxon>
        <taxon>Dothideomycetes</taxon>
        <taxon>Pleosporomycetidae</taxon>
        <taxon>Pleosporales</taxon>
        <taxon>Pleosporales incertae sedis</taxon>
        <taxon>Massariosphaeria</taxon>
    </lineage>
</organism>